<dbReference type="Gene3D" id="3.30.460.10">
    <property type="entry name" value="Beta Polymerase, domain 2"/>
    <property type="match status" value="1"/>
</dbReference>
<sequence>MEERIEKYEAKECLSTGKNFRSHRYRRRKIAANNEADKNKDSVVLENTQGKASKKNKREKEGKSNEETIECEEKQEGEEKKAKTCDELSESTTDIDRESEASEGSLDEWEVSEKRGSEETVTGEVEEERKAGQLSESEYKMLEKAVLELRLRLRPSEQSQKEKMQFVDTIRKILREEFPGTEIQVNVFGSTANGLETVYSDLDICLTTQNVEASCILKLDSILKQRGYLTTCISTARVPLVRVVGNNNSILADFNINNPMALYNTKMVKTFVGIDSRVQPFLMAIKHWAKQRGVSNAGSGGTLSPYAWVNLGIAYLQMQNPPILPVLHRPRDPNGERALQESRVSDLDFESDISKNFGYGRKNKDNLGRLLFGFFKYFAIEFDYDKSVISVRHGKCISKESKIWNIGRPAKIMCIEEPFSIWLNLAHSANYFALSSIRNEFIRAFNILLRRKSFTSIWDPIDGYNFHPDSLPPSQYRLADSPFVPSQQYSRLESLLGAPYHQPHSRIQALASSICTCKVKNPTNVFVHGPQCYLSRAPSVDRFGMMYNYFSYKKPKSTSTTNCSNISLNNLVDSCFYSDSAESEDTFKFGDRNFMSLNNRVL</sequence>
<name>A0A1R1PQN3_ZANCU</name>
<dbReference type="AlphaFoldDB" id="A0A1R1PQN3"/>
<dbReference type="OrthoDB" id="2274644at2759"/>
<keyword evidence="12" id="KW-1185">Reference proteome</keyword>
<dbReference type="Proteomes" id="UP000188320">
    <property type="component" value="Unassembled WGS sequence"/>
</dbReference>
<dbReference type="SUPFAM" id="SSF81301">
    <property type="entry name" value="Nucleotidyltransferase"/>
    <property type="match status" value="1"/>
</dbReference>
<feature type="compositionally biased region" description="Basic and acidic residues" evidence="8">
    <location>
        <begin position="58"/>
        <end position="86"/>
    </location>
</feature>
<dbReference type="CDD" id="cd05402">
    <property type="entry name" value="NT_PAP_TUTase"/>
    <property type="match status" value="1"/>
</dbReference>
<dbReference type="PANTHER" id="PTHR12271">
    <property type="entry name" value="POLY A POLYMERASE CID PAP -RELATED"/>
    <property type="match status" value="1"/>
</dbReference>
<dbReference type="InterPro" id="IPR002058">
    <property type="entry name" value="PAP_assoc"/>
</dbReference>
<evidence type="ECO:0000256" key="8">
    <source>
        <dbReference type="SAM" id="MobiDB-lite"/>
    </source>
</evidence>
<evidence type="ECO:0000256" key="4">
    <source>
        <dbReference type="ARBA" id="ARBA00012388"/>
    </source>
</evidence>
<evidence type="ECO:0000313" key="12">
    <source>
        <dbReference type="Proteomes" id="UP000188320"/>
    </source>
</evidence>
<gene>
    <name evidence="11" type="ORF">AX774_g3234</name>
</gene>
<dbReference type="InterPro" id="IPR054708">
    <property type="entry name" value="MTPAP-like_central"/>
</dbReference>
<organism evidence="11 12">
    <name type="scientific">Zancudomyces culisetae</name>
    <name type="common">Gut fungus</name>
    <name type="synonym">Smittium culisetae</name>
    <dbReference type="NCBI Taxonomy" id="1213189"/>
    <lineage>
        <taxon>Eukaryota</taxon>
        <taxon>Fungi</taxon>
        <taxon>Fungi incertae sedis</taxon>
        <taxon>Zoopagomycota</taxon>
        <taxon>Kickxellomycotina</taxon>
        <taxon>Harpellomycetes</taxon>
        <taxon>Harpellales</taxon>
        <taxon>Legeriomycetaceae</taxon>
        <taxon>Zancudomyces</taxon>
    </lineage>
</organism>
<evidence type="ECO:0000256" key="1">
    <source>
        <dbReference type="ARBA" id="ARBA00001936"/>
    </source>
</evidence>
<comment type="caution">
    <text evidence="11">The sequence shown here is derived from an EMBL/GenBank/DDBJ whole genome shotgun (WGS) entry which is preliminary data.</text>
</comment>
<dbReference type="InterPro" id="IPR043519">
    <property type="entry name" value="NT_sf"/>
</dbReference>
<evidence type="ECO:0000259" key="10">
    <source>
        <dbReference type="Pfam" id="PF22600"/>
    </source>
</evidence>
<evidence type="ECO:0000256" key="7">
    <source>
        <dbReference type="ARBA" id="ARBA00022842"/>
    </source>
</evidence>
<comment type="cofactor">
    <cofactor evidence="1">
        <name>Mn(2+)</name>
        <dbReference type="ChEBI" id="CHEBI:29035"/>
    </cofactor>
</comment>
<evidence type="ECO:0000313" key="11">
    <source>
        <dbReference type="EMBL" id="OMH83264.1"/>
    </source>
</evidence>
<dbReference type="GO" id="GO:1990817">
    <property type="term" value="F:poly(A) RNA polymerase activity"/>
    <property type="evidence" value="ECO:0007669"/>
    <property type="project" value="UniProtKB-EC"/>
</dbReference>
<keyword evidence="6" id="KW-0479">Metal-binding</keyword>
<dbReference type="EMBL" id="LSSK01000465">
    <property type="protein sequence ID" value="OMH83264.1"/>
    <property type="molecule type" value="Genomic_DNA"/>
</dbReference>
<comment type="cofactor">
    <cofactor evidence="2">
        <name>Mg(2+)</name>
        <dbReference type="ChEBI" id="CHEBI:18420"/>
    </cofactor>
</comment>
<feature type="region of interest" description="Disordered" evidence="8">
    <location>
        <begin position="31"/>
        <end position="134"/>
    </location>
</feature>
<comment type="similarity">
    <text evidence="3">Belongs to the DNA polymerase type-B-like family.</text>
</comment>
<dbReference type="Pfam" id="PF22600">
    <property type="entry name" value="MTPAP-like_central"/>
    <property type="match status" value="1"/>
</dbReference>
<evidence type="ECO:0000256" key="6">
    <source>
        <dbReference type="ARBA" id="ARBA00022723"/>
    </source>
</evidence>
<evidence type="ECO:0000256" key="3">
    <source>
        <dbReference type="ARBA" id="ARBA00008593"/>
    </source>
</evidence>
<feature type="domain" description="PAP-associated" evidence="9">
    <location>
        <begin position="366"/>
        <end position="420"/>
    </location>
</feature>
<dbReference type="SUPFAM" id="SSF81631">
    <property type="entry name" value="PAP/OAS1 substrate-binding domain"/>
    <property type="match status" value="1"/>
</dbReference>
<evidence type="ECO:0000256" key="2">
    <source>
        <dbReference type="ARBA" id="ARBA00001946"/>
    </source>
</evidence>
<proteinExistence type="inferred from homology"/>
<evidence type="ECO:0000259" key="9">
    <source>
        <dbReference type="Pfam" id="PF03828"/>
    </source>
</evidence>
<keyword evidence="7" id="KW-0460">Magnesium</keyword>
<evidence type="ECO:0000256" key="5">
    <source>
        <dbReference type="ARBA" id="ARBA00022679"/>
    </source>
</evidence>
<dbReference type="EC" id="2.7.7.19" evidence="4"/>
<dbReference type="PANTHER" id="PTHR12271:SF113">
    <property type="entry name" value="POLY(A) RNA POLYMERASE CID11"/>
    <property type="match status" value="1"/>
</dbReference>
<feature type="domain" description="Poly(A) RNA polymerase mitochondrial-like central palm" evidence="10">
    <location>
        <begin position="142"/>
        <end position="271"/>
    </location>
</feature>
<dbReference type="Gene3D" id="1.10.1410.10">
    <property type="match status" value="1"/>
</dbReference>
<dbReference type="GO" id="GO:0046872">
    <property type="term" value="F:metal ion binding"/>
    <property type="evidence" value="ECO:0007669"/>
    <property type="project" value="UniProtKB-KW"/>
</dbReference>
<dbReference type="GO" id="GO:0031123">
    <property type="term" value="P:RNA 3'-end processing"/>
    <property type="evidence" value="ECO:0007669"/>
    <property type="project" value="TreeGrafter"/>
</dbReference>
<accession>A0A1R1PQN3</accession>
<dbReference type="Pfam" id="PF03828">
    <property type="entry name" value="PAP_assoc"/>
    <property type="match status" value="1"/>
</dbReference>
<protein>
    <recommendedName>
        <fullName evidence="4">polynucleotide adenylyltransferase</fullName>
        <ecNumber evidence="4">2.7.7.19</ecNumber>
    </recommendedName>
</protein>
<dbReference type="GO" id="GO:0010605">
    <property type="term" value="P:negative regulation of macromolecule metabolic process"/>
    <property type="evidence" value="ECO:0007669"/>
    <property type="project" value="UniProtKB-ARBA"/>
</dbReference>
<keyword evidence="5" id="KW-0808">Transferase</keyword>
<reference evidence="12" key="1">
    <citation type="submission" date="2017-01" db="EMBL/GenBank/DDBJ databases">
        <authorList>
            <person name="Wang Y."/>
            <person name="White M."/>
            <person name="Kvist S."/>
            <person name="Moncalvo J.-M."/>
        </authorList>
    </citation>
    <scope>NUCLEOTIDE SEQUENCE [LARGE SCALE GENOMIC DNA]</scope>
    <source>
        <strain evidence="12">COL-18-3</strain>
    </source>
</reference>